<reference evidence="2 3" key="1">
    <citation type="submission" date="2016-08" db="EMBL/GenBank/DDBJ databases">
        <authorList>
            <consortium name="Lentinula edodes genome sequencing consortium"/>
            <person name="Sakamoto Y."/>
            <person name="Nakade K."/>
            <person name="Sato S."/>
            <person name="Yoshida Y."/>
            <person name="Miyazaki K."/>
            <person name="Natsume S."/>
            <person name="Konno N."/>
        </authorList>
    </citation>
    <scope>NUCLEOTIDE SEQUENCE [LARGE SCALE GENOMIC DNA]</scope>
    <source>
        <strain evidence="2 3">NBRC 111202</strain>
    </source>
</reference>
<keyword evidence="3" id="KW-1185">Reference proteome</keyword>
<dbReference type="STRING" id="5353.A0A1Q3EM31"/>
<organism evidence="2 3">
    <name type="scientific">Lentinula edodes</name>
    <name type="common">Shiitake mushroom</name>
    <name type="synonym">Lentinus edodes</name>
    <dbReference type="NCBI Taxonomy" id="5353"/>
    <lineage>
        <taxon>Eukaryota</taxon>
        <taxon>Fungi</taxon>
        <taxon>Dikarya</taxon>
        <taxon>Basidiomycota</taxon>
        <taxon>Agaricomycotina</taxon>
        <taxon>Agaricomycetes</taxon>
        <taxon>Agaricomycetidae</taxon>
        <taxon>Agaricales</taxon>
        <taxon>Marasmiineae</taxon>
        <taxon>Omphalotaceae</taxon>
        <taxon>Lentinula</taxon>
    </lineage>
</organism>
<evidence type="ECO:0000313" key="3">
    <source>
        <dbReference type="Proteomes" id="UP000188533"/>
    </source>
</evidence>
<feature type="region of interest" description="Disordered" evidence="1">
    <location>
        <begin position="1"/>
        <end position="59"/>
    </location>
</feature>
<feature type="compositionally biased region" description="Acidic residues" evidence="1">
    <location>
        <begin position="73"/>
        <end position="87"/>
    </location>
</feature>
<sequence length="123" mass="14059">MPRAIKSSGKTRHDPLLVQLDEDQQEATYGRVSEPGKRKKNPKKSVQENEDSEALLDPKTSRRILELAKIQQEELDAPETEDEEGEAGYEFSARDVDEDEEEEGDSISGEDVEEIFIQEIWRP</sequence>
<feature type="compositionally biased region" description="Acidic residues" evidence="1">
    <location>
        <begin position="96"/>
        <end position="109"/>
    </location>
</feature>
<gene>
    <name evidence="2" type="ORF">LENED_010302</name>
</gene>
<feature type="region of interest" description="Disordered" evidence="1">
    <location>
        <begin position="71"/>
        <end position="109"/>
    </location>
</feature>
<evidence type="ECO:0000313" key="2">
    <source>
        <dbReference type="EMBL" id="GAW08250.1"/>
    </source>
</evidence>
<evidence type="ECO:0000256" key="1">
    <source>
        <dbReference type="SAM" id="MobiDB-lite"/>
    </source>
</evidence>
<proteinExistence type="predicted"/>
<dbReference type="Proteomes" id="UP000188533">
    <property type="component" value="Unassembled WGS sequence"/>
</dbReference>
<protein>
    <submittedName>
        <fullName evidence="2">Cell adhesion protein byn-1</fullName>
    </submittedName>
</protein>
<dbReference type="EMBL" id="BDGU01000609">
    <property type="protein sequence ID" value="GAW08250.1"/>
    <property type="molecule type" value="Genomic_DNA"/>
</dbReference>
<reference evidence="2 3" key="2">
    <citation type="submission" date="2017-02" db="EMBL/GenBank/DDBJ databases">
        <title>A genome survey and senescence transcriptome analysis in Lentinula edodes.</title>
        <authorList>
            <person name="Sakamoto Y."/>
            <person name="Nakade K."/>
            <person name="Sato S."/>
            <person name="Yoshida Y."/>
            <person name="Miyazaki K."/>
            <person name="Natsume S."/>
            <person name="Konno N."/>
        </authorList>
    </citation>
    <scope>NUCLEOTIDE SEQUENCE [LARGE SCALE GENOMIC DNA]</scope>
    <source>
        <strain evidence="2 3">NBRC 111202</strain>
    </source>
</reference>
<accession>A0A1Q3EM31</accession>
<name>A0A1Q3EM31_LENED</name>
<dbReference type="AlphaFoldDB" id="A0A1Q3EM31"/>
<comment type="caution">
    <text evidence="2">The sequence shown here is derived from an EMBL/GenBank/DDBJ whole genome shotgun (WGS) entry which is preliminary data.</text>
</comment>